<feature type="transmembrane region" description="Helical" evidence="2">
    <location>
        <begin position="148"/>
        <end position="173"/>
    </location>
</feature>
<name>A0A679K0N7_9HYPH</name>
<organism evidence="3">
    <name type="scientific">Methylobacterium bullatum</name>
    <dbReference type="NCBI Taxonomy" id="570505"/>
    <lineage>
        <taxon>Bacteria</taxon>
        <taxon>Pseudomonadati</taxon>
        <taxon>Pseudomonadota</taxon>
        <taxon>Alphaproteobacteria</taxon>
        <taxon>Hyphomicrobiales</taxon>
        <taxon>Methylobacteriaceae</taxon>
        <taxon>Methylobacterium</taxon>
    </lineage>
</organism>
<evidence type="ECO:0000313" key="3">
    <source>
        <dbReference type="EMBL" id="CAA2145567.1"/>
    </source>
</evidence>
<feature type="region of interest" description="Disordered" evidence="1">
    <location>
        <begin position="1"/>
        <end position="22"/>
    </location>
</feature>
<evidence type="ECO:0000256" key="2">
    <source>
        <dbReference type="SAM" id="Phobius"/>
    </source>
</evidence>
<sequence length="252" mass="27379">MNSPIPPNRTPASVGSSPTGAKSSALEAQIHKLFKTYEEAGLPSNDVFHNVLISVCALTLIADQSRSDHASAMKRDLARLETIAAGIQQVGDRAGKAIVNVEHATQRIEHSNAMVAGNVAKLEDLDRRSETHTARIEQATSLDLPSIVAGYTSMIIAVVVGGLLIGATLGYNLGVWEVFGSRYTVAERVERTLGIDELSAKALSDIVPLNRDLGITIARCRDTQLYYSKTERFYCDWRIIVPPLSQKPVAPW</sequence>
<keyword evidence="2" id="KW-1133">Transmembrane helix</keyword>
<keyword evidence="2" id="KW-0812">Transmembrane</keyword>
<gene>
    <name evidence="3" type="ORF">MBLL_04693</name>
</gene>
<accession>A0A679K0N7</accession>
<evidence type="ECO:0000256" key="1">
    <source>
        <dbReference type="SAM" id="MobiDB-lite"/>
    </source>
</evidence>
<dbReference type="EMBL" id="LR743512">
    <property type="protein sequence ID" value="CAA2145567.1"/>
    <property type="molecule type" value="Genomic_DNA"/>
</dbReference>
<keyword evidence="3" id="KW-0614">Plasmid</keyword>
<proteinExistence type="predicted"/>
<feature type="compositionally biased region" description="Polar residues" evidence="1">
    <location>
        <begin position="10"/>
        <end position="22"/>
    </location>
</feature>
<protein>
    <submittedName>
        <fullName evidence="3">Uncharacterized protein</fullName>
    </submittedName>
</protein>
<keyword evidence="2" id="KW-0472">Membrane</keyword>
<dbReference type="AlphaFoldDB" id="A0A679K0N7"/>
<geneLocation type="plasmid" evidence="3">
    <name>3</name>
</geneLocation>
<dbReference type="RefSeq" id="WP_156465662.1">
    <property type="nucleotide sequence ID" value="NZ_LR743512.1"/>
</dbReference>
<reference evidence="3" key="1">
    <citation type="submission" date="2019-12" db="EMBL/GenBank/DDBJ databases">
        <authorList>
            <person name="Cremers G."/>
        </authorList>
    </citation>
    <scope>NUCLEOTIDE SEQUENCE</scope>
    <source>
        <strain evidence="3">Mbul2</strain>
        <plasmid evidence="3">3</plasmid>
    </source>
</reference>